<dbReference type="Proteomes" id="UP000248706">
    <property type="component" value="Unassembled WGS sequence"/>
</dbReference>
<sequence length="199" mass="21270">MSPPSSSTSAAPSPDRRLALVIGINGPPALHRAPLQWAEADACGMAEVLQQDGCGFRLVVPPVVGAQATTEQVRKAVVQLALELQQGDFGLVFFSGHAEALPGEAGLDEVYLVTADFDPADLEVDPRAHLTFRWLRRVLFEHECAAQLLCCSFWTAAMGARSPRAHPIPIGTRCSGACALPLGNQASAVRRWRAACAWC</sequence>
<evidence type="ECO:0000259" key="1">
    <source>
        <dbReference type="Pfam" id="PF00656"/>
    </source>
</evidence>
<name>A0A328V8Z6_9CHLR</name>
<dbReference type="InterPro" id="IPR029030">
    <property type="entry name" value="Caspase-like_dom_sf"/>
</dbReference>
<dbReference type="GO" id="GO:0006508">
    <property type="term" value="P:proteolysis"/>
    <property type="evidence" value="ECO:0007669"/>
    <property type="project" value="InterPro"/>
</dbReference>
<dbReference type="OrthoDB" id="139338at2"/>
<accession>A0A328V8Z6</accession>
<dbReference type="SUPFAM" id="SSF52129">
    <property type="entry name" value="Caspase-like"/>
    <property type="match status" value="1"/>
</dbReference>
<feature type="domain" description="Peptidase C14 caspase" evidence="1">
    <location>
        <begin position="16"/>
        <end position="114"/>
    </location>
</feature>
<gene>
    <name evidence="2" type="ORF">A4R35_01090</name>
</gene>
<comment type="caution">
    <text evidence="2">The sequence shown here is derived from an EMBL/GenBank/DDBJ whole genome shotgun (WGS) entry which is preliminary data.</text>
</comment>
<protein>
    <recommendedName>
        <fullName evidence="1">Peptidase C14 caspase domain-containing protein</fullName>
    </recommendedName>
</protein>
<dbReference type="AlphaFoldDB" id="A0A328V8Z6"/>
<dbReference type="RefSeq" id="WP_112425745.1">
    <property type="nucleotide sequence ID" value="NZ_MCIF01000002.1"/>
</dbReference>
<reference evidence="2 3" key="1">
    <citation type="submission" date="2016-08" db="EMBL/GenBank/DDBJ databases">
        <title>Analysis of Carbohydrate Active Enzymes in Thermogemmatispora T81 Reveals Carbohydrate Degradation Ability.</title>
        <authorList>
            <person name="Tomazini A."/>
            <person name="Lal S."/>
            <person name="Stott M."/>
            <person name="Henrissat B."/>
            <person name="Polikarpov I."/>
            <person name="Sparling R."/>
            <person name="Levin D.B."/>
        </authorList>
    </citation>
    <scope>NUCLEOTIDE SEQUENCE [LARGE SCALE GENOMIC DNA]</scope>
    <source>
        <strain evidence="2 3">T81</strain>
    </source>
</reference>
<dbReference type="InterPro" id="IPR011600">
    <property type="entry name" value="Pept_C14_caspase"/>
</dbReference>
<keyword evidence="3" id="KW-1185">Reference proteome</keyword>
<organism evidence="2 3">
    <name type="scientific">Thermogemmatispora tikiterensis</name>
    <dbReference type="NCBI Taxonomy" id="1825093"/>
    <lineage>
        <taxon>Bacteria</taxon>
        <taxon>Bacillati</taxon>
        <taxon>Chloroflexota</taxon>
        <taxon>Ktedonobacteria</taxon>
        <taxon>Thermogemmatisporales</taxon>
        <taxon>Thermogemmatisporaceae</taxon>
        <taxon>Thermogemmatispora</taxon>
    </lineage>
</organism>
<proteinExistence type="predicted"/>
<dbReference type="Pfam" id="PF00656">
    <property type="entry name" value="Peptidase_C14"/>
    <property type="match status" value="1"/>
</dbReference>
<dbReference type="EMBL" id="MCIF01000002">
    <property type="protein sequence ID" value="RAQ94107.1"/>
    <property type="molecule type" value="Genomic_DNA"/>
</dbReference>
<evidence type="ECO:0000313" key="3">
    <source>
        <dbReference type="Proteomes" id="UP000248706"/>
    </source>
</evidence>
<dbReference type="Gene3D" id="3.40.50.1460">
    <property type="match status" value="1"/>
</dbReference>
<dbReference type="GO" id="GO:0004197">
    <property type="term" value="F:cysteine-type endopeptidase activity"/>
    <property type="evidence" value="ECO:0007669"/>
    <property type="project" value="InterPro"/>
</dbReference>
<evidence type="ECO:0000313" key="2">
    <source>
        <dbReference type="EMBL" id="RAQ94107.1"/>
    </source>
</evidence>